<comment type="caution">
    <text evidence="6">The sequence shown here is derived from an EMBL/GenBank/DDBJ whole genome shotgun (WGS) entry which is preliminary data.</text>
</comment>
<dbReference type="InterPro" id="IPR041479">
    <property type="entry name" value="TetR_CgmR_C"/>
</dbReference>
<reference evidence="7" key="1">
    <citation type="journal article" date="2019" name="Int. J. Syst. Evol. Microbiol.">
        <title>The Global Catalogue of Microorganisms (GCM) 10K type strain sequencing project: providing services to taxonomists for standard genome sequencing and annotation.</title>
        <authorList>
            <consortium name="The Broad Institute Genomics Platform"/>
            <consortium name="The Broad Institute Genome Sequencing Center for Infectious Disease"/>
            <person name="Wu L."/>
            <person name="Ma J."/>
        </authorList>
    </citation>
    <scope>NUCLEOTIDE SEQUENCE [LARGE SCALE GENOMIC DNA]</scope>
    <source>
        <strain evidence="7">JCM 17979</strain>
    </source>
</reference>
<dbReference type="InterPro" id="IPR009057">
    <property type="entry name" value="Homeodomain-like_sf"/>
</dbReference>
<dbReference type="PROSITE" id="PS50977">
    <property type="entry name" value="HTH_TETR_2"/>
    <property type="match status" value="1"/>
</dbReference>
<evidence type="ECO:0000259" key="5">
    <source>
        <dbReference type="PROSITE" id="PS50977"/>
    </source>
</evidence>
<evidence type="ECO:0000256" key="1">
    <source>
        <dbReference type="ARBA" id="ARBA00023015"/>
    </source>
</evidence>
<protein>
    <submittedName>
        <fullName evidence="6">TetR/AcrR family transcriptional regulator</fullName>
    </submittedName>
</protein>
<keyword evidence="1" id="KW-0805">Transcription regulation</keyword>
<name>A0ABP9BAW9_9PSEU</name>
<dbReference type="Gene3D" id="1.10.357.10">
    <property type="entry name" value="Tetracycline Repressor, domain 2"/>
    <property type="match status" value="1"/>
</dbReference>
<dbReference type="SUPFAM" id="SSF48498">
    <property type="entry name" value="Tetracyclin repressor-like, C-terminal domain"/>
    <property type="match status" value="1"/>
</dbReference>
<dbReference type="PANTHER" id="PTHR47506">
    <property type="entry name" value="TRANSCRIPTIONAL REGULATORY PROTEIN"/>
    <property type="match status" value="1"/>
</dbReference>
<dbReference type="EMBL" id="BAABHO010000023">
    <property type="protein sequence ID" value="GAA4793013.1"/>
    <property type="molecule type" value="Genomic_DNA"/>
</dbReference>
<evidence type="ECO:0000256" key="2">
    <source>
        <dbReference type="ARBA" id="ARBA00023125"/>
    </source>
</evidence>
<keyword evidence="7" id="KW-1185">Reference proteome</keyword>
<accession>A0ABP9BAW9</accession>
<dbReference type="Pfam" id="PF17937">
    <property type="entry name" value="TetR_C_28"/>
    <property type="match status" value="1"/>
</dbReference>
<sequence>MPRPSQRDRILDAYTDLVVTSGPETVTLDAVATAAGVSKGGLLYHFGSREALLEGLLDRGRELADADLAAARAAPEGIARYYLRTSVDEPAAGSPVYRTTVAMIKLSTTEPRAAEVTRRCLEAWRAALAEELADPLAADLVAAVGDGIYLRAIVGESSRALGAAVEEVLRRAAPR</sequence>
<dbReference type="InterPro" id="IPR036271">
    <property type="entry name" value="Tet_transcr_reg_TetR-rel_C_sf"/>
</dbReference>
<evidence type="ECO:0000256" key="4">
    <source>
        <dbReference type="PROSITE-ProRule" id="PRU00335"/>
    </source>
</evidence>
<dbReference type="PANTHER" id="PTHR47506:SF6">
    <property type="entry name" value="HTH-TYPE TRANSCRIPTIONAL REPRESSOR NEMR"/>
    <property type="match status" value="1"/>
</dbReference>
<evidence type="ECO:0000313" key="7">
    <source>
        <dbReference type="Proteomes" id="UP001500928"/>
    </source>
</evidence>
<dbReference type="PRINTS" id="PR00455">
    <property type="entry name" value="HTHTETR"/>
</dbReference>
<feature type="domain" description="HTH tetR-type" evidence="5">
    <location>
        <begin position="4"/>
        <end position="64"/>
    </location>
</feature>
<proteinExistence type="predicted"/>
<evidence type="ECO:0000313" key="6">
    <source>
        <dbReference type="EMBL" id="GAA4793013.1"/>
    </source>
</evidence>
<dbReference type="RefSeq" id="WP_345416406.1">
    <property type="nucleotide sequence ID" value="NZ_BAABHO010000023.1"/>
</dbReference>
<keyword evidence="3" id="KW-0804">Transcription</keyword>
<gene>
    <name evidence="6" type="ORF">GCM10023200_30840</name>
</gene>
<evidence type="ECO:0000256" key="3">
    <source>
        <dbReference type="ARBA" id="ARBA00023163"/>
    </source>
</evidence>
<keyword evidence="2 4" id="KW-0238">DNA-binding</keyword>
<dbReference type="SUPFAM" id="SSF46689">
    <property type="entry name" value="Homeodomain-like"/>
    <property type="match status" value="1"/>
</dbReference>
<dbReference type="InterPro" id="IPR001647">
    <property type="entry name" value="HTH_TetR"/>
</dbReference>
<feature type="DNA-binding region" description="H-T-H motif" evidence="4">
    <location>
        <begin position="27"/>
        <end position="46"/>
    </location>
</feature>
<dbReference type="Pfam" id="PF00440">
    <property type="entry name" value="TetR_N"/>
    <property type="match status" value="1"/>
</dbReference>
<dbReference type="Proteomes" id="UP001500928">
    <property type="component" value="Unassembled WGS sequence"/>
</dbReference>
<organism evidence="6 7">
    <name type="scientific">Actinomycetospora chlora</name>
    <dbReference type="NCBI Taxonomy" id="663608"/>
    <lineage>
        <taxon>Bacteria</taxon>
        <taxon>Bacillati</taxon>
        <taxon>Actinomycetota</taxon>
        <taxon>Actinomycetes</taxon>
        <taxon>Pseudonocardiales</taxon>
        <taxon>Pseudonocardiaceae</taxon>
        <taxon>Actinomycetospora</taxon>
    </lineage>
</organism>